<dbReference type="Proteomes" id="UP001057402">
    <property type="component" value="Chromosome 10"/>
</dbReference>
<name>A0ACB9M527_9MYRT</name>
<keyword evidence="2" id="KW-1185">Reference proteome</keyword>
<evidence type="ECO:0000313" key="2">
    <source>
        <dbReference type="Proteomes" id="UP001057402"/>
    </source>
</evidence>
<proteinExistence type="predicted"/>
<comment type="caution">
    <text evidence="1">The sequence shown here is derived from an EMBL/GenBank/DDBJ whole genome shotgun (WGS) entry which is preliminary data.</text>
</comment>
<accession>A0ACB9M527</accession>
<protein>
    <submittedName>
        <fullName evidence="1">Uncharacterized protein</fullName>
    </submittedName>
</protein>
<gene>
    <name evidence="1" type="ORF">MLD38_032981</name>
</gene>
<evidence type="ECO:0000313" key="1">
    <source>
        <dbReference type="EMBL" id="KAI4319379.1"/>
    </source>
</evidence>
<organism evidence="1 2">
    <name type="scientific">Melastoma candidum</name>
    <dbReference type="NCBI Taxonomy" id="119954"/>
    <lineage>
        <taxon>Eukaryota</taxon>
        <taxon>Viridiplantae</taxon>
        <taxon>Streptophyta</taxon>
        <taxon>Embryophyta</taxon>
        <taxon>Tracheophyta</taxon>
        <taxon>Spermatophyta</taxon>
        <taxon>Magnoliopsida</taxon>
        <taxon>eudicotyledons</taxon>
        <taxon>Gunneridae</taxon>
        <taxon>Pentapetalae</taxon>
        <taxon>rosids</taxon>
        <taxon>malvids</taxon>
        <taxon>Myrtales</taxon>
        <taxon>Melastomataceae</taxon>
        <taxon>Melastomatoideae</taxon>
        <taxon>Melastomateae</taxon>
        <taxon>Melastoma</taxon>
    </lineage>
</organism>
<dbReference type="EMBL" id="CM042889">
    <property type="protein sequence ID" value="KAI4319379.1"/>
    <property type="molecule type" value="Genomic_DNA"/>
</dbReference>
<sequence>MLGKGMKAPQLDYNRFAADFSRAGKPDVLAELGRKMKFSGKFEAANVLSRWDEMMKKRVKRRDAAPVVRTR</sequence>
<reference evidence="2" key="1">
    <citation type="journal article" date="2023" name="Front. Plant Sci.">
        <title>Chromosomal-level genome assembly of Melastoma candidum provides insights into trichome evolution.</title>
        <authorList>
            <person name="Zhong Y."/>
            <person name="Wu W."/>
            <person name="Sun C."/>
            <person name="Zou P."/>
            <person name="Liu Y."/>
            <person name="Dai S."/>
            <person name="Zhou R."/>
        </authorList>
    </citation>
    <scope>NUCLEOTIDE SEQUENCE [LARGE SCALE GENOMIC DNA]</scope>
</reference>